<dbReference type="RefSeq" id="WP_379794156.1">
    <property type="nucleotide sequence ID" value="NZ_JBHLUD010000007.1"/>
</dbReference>
<sequence length="253" mass="28366">MFREFFARVRAEAEAQRVSRVRVDNVPMRSLTEPYSFEFSCTIEYVLARRGQLHRALPEVAKHGILQRVARVALGTRLTEAALLQTHLAAELGLGSLEPTGELRVWATDVVVTAAEADVQAVHQRHELQRKMQVWQYEREIERKARDFTAEMLAEPNLAVAWWLSHNPQQVTQALGMVEPIARLSAIIHGRPATDAVELTTEDQLLAATETLFAGLDEWSRALLGDQLAKTLAAFGQVGLADRVRQRLDTPVT</sequence>
<accession>A0ABV6MTQ2</accession>
<dbReference type="EMBL" id="JBHLUD010000007">
    <property type="protein sequence ID" value="MFC0543714.1"/>
    <property type="molecule type" value="Genomic_DNA"/>
</dbReference>
<evidence type="ECO:0000313" key="2">
    <source>
        <dbReference type="Proteomes" id="UP001589810"/>
    </source>
</evidence>
<protein>
    <submittedName>
        <fullName evidence="1">Uncharacterized protein</fullName>
    </submittedName>
</protein>
<proteinExistence type="predicted"/>
<evidence type="ECO:0000313" key="1">
    <source>
        <dbReference type="EMBL" id="MFC0543714.1"/>
    </source>
</evidence>
<reference evidence="1 2" key="1">
    <citation type="submission" date="2024-09" db="EMBL/GenBank/DDBJ databases">
        <authorList>
            <person name="Sun Q."/>
            <person name="Mori K."/>
        </authorList>
    </citation>
    <scope>NUCLEOTIDE SEQUENCE [LARGE SCALE GENOMIC DNA]</scope>
    <source>
        <strain evidence="1 2">TBRC 1432</strain>
    </source>
</reference>
<name>A0ABV6MTQ2_9PSEU</name>
<dbReference type="Proteomes" id="UP001589810">
    <property type="component" value="Unassembled WGS sequence"/>
</dbReference>
<organism evidence="1 2">
    <name type="scientific">Kutzneria chonburiensis</name>
    <dbReference type="NCBI Taxonomy" id="1483604"/>
    <lineage>
        <taxon>Bacteria</taxon>
        <taxon>Bacillati</taxon>
        <taxon>Actinomycetota</taxon>
        <taxon>Actinomycetes</taxon>
        <taxon>Pseudonocardiales</taxon>
        <taxon>Pseudonocardiaceae</taxon>
        <taxon>Kutzneria</taxon>
    </lineage>
</organism>
<comment type="caution">
    <text evidence="1">The sequence shown here is derived from an EMBL/GenBank/DDBJ whole genome shotgun (WGS) entry which is preliminary data.</text>
</comment>
<gene>
    <name evidence="1" type="ORF">ACFFH7_19580</name>
</gene>
<keyword evidence="2" id="KW-1185">Reference proteome</keyword>